<dbReference type="InterPro" id="IPR009839">
    <property type="entry name" value="SseB_N"/>
</dbReference>
<name>A0A6C2C753_9LACO</name>
<organism evidence="2 3">
    <name type="scientific">Weissella muntiaci</name>
    <dbReference type="NCBI Taxonomy" id="2508881"/>
    <lineage>
        <taxon>Bacteria</taxon>
        <taxon>Bacillati</taxon>
        <taxon>Bacillota</taxon>
        <taxon>Bacilli</taxon>
        <taxon>Lactobacillales</taxon>
        <taxon>Lactobacillaceae</taxon>
        <taxon>Weissella</taxon>
    </lineage>
</organism>
<comment type="caution">
    <text evidence="2">The sequence shown here is derived from an EMBL/GenBank/DDBJ whole genome shotgun (WGS) entry which is preliminary data.</text>
</comment>
<accession>A0A6C2C753</accession>
<proteinExistence type="predicted"/>
<dbReference type="OrthoDB" id="2149078at2"/>
<protein>
    <submittedName>
        <fullName evidence="2">SseB family protein</fullName>
    </submittedName>
</protein>
<reference evidence="2 3" key="1">
    <citation type="submission" date="2019-01" db="EMBL/GenBank/DDBJ databases">
        <title>Weissella sp. nov., a novel lactic acid bacterium isolated from animal feces.</title>
        <authorList>
            <person name="Wang L.-T."/>
        </authorList>
    </citation>
    <scope>NUCLEOTIDE SEQUENCE [LARGE SCALE GENOMIC DNA]</scope>
    <source>
        <strain evidence="2 3">8H-2</strain>
    </source>
</reference>
<keyword evidence="3" id="KW-1185">Reference proteome</keyword>
<dbReference type="AlphaFoldDB" id="A0A6C2C753"/>
<evidence type="ECO:0000313" key="3">
    <source>
        <dbReference type="Proteomes" id="UP000371977"/>
    </source>
</evidence>
<sequence>MMNPEELNNAVLIEALNQFRDDQNQANEQAFVAALKEAVFLAPVNFSQPPVINDDGSMALNEGTETRLIALQTEDGHSVFPIFTDMDALAEGEMQSDEDVYTWPMHVVDYAPIMESAGEELEGLAMNPFSDGMPISRENLQYLLNDQVHSPVPGGQTAAQGSEDAELDMQDTDDKTLPTPLMAELVGIADDSYGEIQTIHLLWLTNNKTKVANYLLILDGEHPEKIKALFPEFARAFGNFAPEGQSAVDMILKSELGVDLTNFRPKYTRNL</sequence>
<evidence type="ECO:0000259" key="1">
    <source>
        <dbReference type="Pfam" id="PF07179"/>
    </source>
</evidence>
<gene>
    <name evidence="2" type="ORF">ESZ50_05140</name>
</gene>
<dbReference type="Proteomes" id="UP000371977">
    <property type="component" value="Unassembled WGS sequence"/>
</dbReference>
<dbReference type="Pfam" id="PF07179">
    <property type="entry name" value="SseB"/>
    <property type="match status" value="1"/>
</dbReference>
<feature type="domain" description="SseB protein N-terminal" evidence="1">
    <location>
        <begin position="14"/>
        <end position="140"/>
    </location>
</feature>
<evidence type="ECO:0000313" key="2">
    <source>
        <dbReference type="EMBL" id="TYC49714.1"/>
    </source>
</evidence>
<dbReference type="EMBL" id="SDGZ01000014">
    <property type="protein sequence ID" value="TYC49714.1"/>
    <property type="molecule type" value="Genomic_DNA"/>
</dbReference>